<dbReference type="RefSeq" id="XP_041189078.1">
    <property type="nucleotide sequence ID" value="XM_041343671.1"/>
</dbReference>
<gene>
    <name evidence="3" type="ORF">BJ212DRAFT_619882</name>
</gene>
<dbReference type="GeneID" id="64637687"/>
<keyword evidence="4" id="KW-1185">Reference proteome</keyword>
<feature type="transmembrane region" description="Helical" evidence="1">
    <location>
        <begin position="221"/>
        <end position="244"/>
    </location>
</feature>
<feature type="transmembrane region" description="Helical" evidence="1">
    <location>
        <begin position="111"/>
        <end position="132"/>
    </location>
</feature>
<dbReference type="Pfam" id="PF20151">
    <property type="entry name" value="DUF6533"/>
    <property type="match status" value="1"/>
</dbReference>
<dbReference type="InterPro" id="IPR045340">
    <property type="entry name" value="DUF6533"/>
</dbReference>
<reference evidence="3" key="1">
    <citation type="journal article" date="2020" name="New Phytol.">
        <title>Comparative genomics reveals dynamic genome evolution in host specialist ectomycorrhizal fungi.</title>
        <authorList>
            <person name="Lofgren L.A."/>
            <person name="Nguyen N.H."/>
            <person name="Vilgalys R."/>
            <person name="Ruytinx J."/>
            <person name="Liao H.L."/>
            <person name="Branco S."/>
            <person name="Kuo A."/>
            <person name="LaButti K."/>
            <person name="Lipzen A."/>
            <person name="Andreopoulos W."/>
            <person name="Pangilinan J."/>
            <person name="Riley R."/>
            <person name="Hundley H."/>
            <person name="Na H."/>
            <person name="Barry K."/>
            <person name="Grigoriev I.V."/>
            <person name="Stajich J.E."/>
            <person name="Kennedy P.G."/>
        </authorList>
    </citation>
    <scope>NUCLEOTIDE SEQUENCE</scope>
    <source>
        <strain evidence="3">MN1</strain>
    </source>
</reference>
<keyword evidence="1" id="KW-0812">Transmembrane</keyword>
<evidence type="ECO:0000313" key="3">
    <source>
        <dbReference type="EMBL" id="KAG1809169.1"/>
    </source>
</evidence>
<keyword evidence="1" id="KW-1133">Transmembrane helix</keyword>
<organism evidence="3 4">
    <name type="scientific">Suillus subaureus</name>
    <dbReference type="NCBI Taxonomy" id="48587"/>
    <lineage>
        <taxon>Eukaryota</taxon>
        <taxon>Fungi</taxon>
        <taxon>Dikarya</taxon>
        <taxon>Basidiomycota</taxon>
        <taxon>Agaricomycotina</taxon>
        <taxon>Agaricomycetes</taxon>
        <taxon>Agaricomycetidae</taxon>
        <taxon>Boletales</taxon>
        <taxon>Suillineae</taxon>
        <taxon>Suillaceae</taxon>
        <taxon>Suillus</taxon>
    </lineage>
</organism>
<keyword evidence="1" id="KW-0472">Membrane</keyword>
<evidence type="ECO:0000259" key="2">
    <source>
        <dbReference type="Pfam" id="PF20151"/>
    </source>
</evidence>
<evidence type="ECO:0000313" key="4">
    <source>
        <dbReference type="Proteomes" id="UP000807769"/>
    </source>
</evidence>
<dbReference type="Proteomes" id="UP000807769">
    <property type="component" value="Unassembled WGS sequence"/>
</dbReference>
<feature type="transmembrane region" description="Helical" evidence="1">
    <location>
        <begin position="265"/>
        <end position="286"/>
    </location>
</feature>
<accession>A0A9P7E1V1</accession>
<protein>
    <recommendedName>
        <fullName evidence="2">DUF6533 domain-containing protein</fullName>
    </recommendedName>
</protein>
<feature type="domain" description="DUF6533" evidence="2">
    <location>
        <begin position="76"/>
        <end position="121"/>
    </location>
</feature>
<dbReference type="OrthoDB" id="3350812at2759"/>
<sequence length="335" mass="37481">MTDCPLSEITLCFRLVSSQPNGNHIHSLPLMGSQLIHKRDKKSCARNLGFFLPERMQMAYSADDIAAARNLQLLAYICTSTATFWTYDFVCSLHEELTFLLRSRWTKVKGLYIIARYVPFVLIILVLCSTLAQNENPEKCRILSNISAFFGLMSLTFSECFFTLRTYALWSNNRIVLVAMLSALFATVVSSVSLVLVAGVTSEVTTSAIPGIPGCSGSPHGVLLFLPYILMFVFQLGLVCLTIIRVIQSWRSAKGLLYAMLVKHNIFYHACGLLFSAVNVLLPMLLSDVYSVYSSLEGLQIFILAILATRMHLHLWHVERHVDGSEALVRISIEI</sequence>
<proteinExistence type="predicted"/>
<feature type="transmembrane region" description="Helical" evidence="1">
    <location>
        <begin position="176"/>
        <end position="201"/>
    </location>
</feature>
<evidence type="ECO:0000256" key="1">
    <source>
        <dbReference type="SAM" id="Phobius"/>
    </source>
</evidence>
<dbReference type="EMBL" id="JABBWG010000035">
    <property type="protein sequence ID" value="KAG1809169.1"/>
    <property type="molecule type" value="Genomic_DNA"/>
</dbReference>
<comment type="caution">
    <text evidence="3">The sequence shown here is derived from an EMBL/GenBank/DDBJ whole genome shotgun (WGS) entry which is preliminary data.</text>
</comment>
<dbReference type="AlphaFoldDB" id="A0A9P7E1V1"/>
<feature type="transmembrane region" description="Helical" evidence="1">
    <location>
        <begin position="144"/>
        <end position="164"/>
    </location>
</feature>
<name>A0A9P7E1V1_9AGAM</name>